<evidence type="ECO:0000313" key="2">
    <source>
        <dbReference type="EMBL" id="KAK7435118.1"/>
    </source>
</evidence>
<dbReference type="EMBL" id="JBANRG010000111">
    <property type="protein sequence ID" value="KAK7435118.1"/>
    <property type="molecule type" value="Genomic_DNA"/>
</dbReference>
<gene>
    <name evidence="2" type="ORF">VKT23_019811</name>
</gene>
<feature type="signal peptide" evidence="1">
    <location>
        <begin position="1"/>
        <end position="22"/>
    </location>
</feature>
<evidence type="ECO:0000256" key="1">
    <source>
        <dbReference type="SAM" id="SignalP"/>
    </source>
</evidence>
<accession>A0ABR1ILU6</accession>
<reference evidence="2 3" key="1">
    <citation type="submission" date="2024-01" db="EMBL/GenBank/DDBJ databases">
        <title>A draft genome for the cacao thread blight pathogen Marasmiellus scandens.</title>
        <authorList>
            <person name="Baruah I.K."/>
            <person name="Leung J."/>
            <person name="Bukari Y."/>
            <person name="Amoako-Attah I."/>
            <person name="Meinhardt L.W."/>
            <person name="Bailey B.A."/>
            <person name="Cohen S.P."/>
        </authorList>
    </citation>
    <scope>NUCLEOTIDE SEQUENCE [LARGE SCALE GENOMIC DNA]</scope>
    <source>
        <strain evidence="2 3">GH-19</strain>
    </source>
</reference>
<evidence type="ECO:0000313" key="3">
    <source>
        <dbReference type="Proteomes" id="UP001498398"/>
    </source>
</evidence>
<organism evidence="2 3">
    <name type="scientific">Marasmiellus scandens</name>
    <dbReference type="NCBI Taxonomy" id="2682957"/>
    <lineage>
        <taxon>Eukaryota</taxon>
        <taxon>Fungi</taxon>
        <taxon>Dikarya</taxon>
        <taxon>Basidiomycota</taxon>
        <taxon>Agaricomycotina</taxon>
        <taxon>Agaricomycetes</taxon>
        <taxon>Agaricomycetidae</taxon>
        <taxon>Agaricales</taxon>
        <taxon>Marasmiineae</taxon>
        <taxon>Omphalotaceae</taxon>
        <taxon>Marasmiellus</taxon>
    </lineage>
</organism>
<sequence>MSSKAFSLLAFTTAIFSGGAAASPAPVHPFVADLGTRASAAAPNITLCSAPEFNGICLFPSVVSDACVDLTGGMAVLNKELSSARIPAGFVCTFFTQSGCTTITTADSRDELGLAGGSYPAFSMAIGIAGPQNFEDIPSSYSCSPL</sequence>
<protein>
    <submittedName>
        <fullName evidence="2">Uncharacterized protein</fullName>
    </submittedName>
</protein>
<proteinExistence type="predicted"/>
<comment type="caution">
    <text evidence="2">The sequence shown here is derived from an EMBL/GenBank/DDBJ whole genome shotgun (WGS) entry which is preliminary data.</text>
</comment>
<keyword evidence="1" id="KW-0732">Signal</keyword>
<keyword evidence="3" id="KW-1185">Reference proteome</keyword>
<dbReference type="Proteomes" id="UP001498398">
    <property type="component" value="Unassembled WGS sequence"/>
</dbReference>
<name>A0ABR1ILU6_9AGAR</name>
<feature type="chain" id="PRO_5046262253" evidence="1">
    <location>
        <begin position="23"/>
        <end position="146"/>
    </location>
</feature>